<feature type="transmembrane region" description="Helical" evidence="7">
    <location>
        <begin position="380"/>
        <end position="401"/>
    </location>
</feature>
<dbReference type="PANTHER" id="PTHR30250:SF10">
    <property type="entry name" value="LIPOPOLYSACCHARIDE BIOSYNTHESIS PROTEIN WZXC"/>
    <property type="match status" value="1"/>
</dbReference>
<dbReference type="EMBL" id="QMEB01000006">
    <property type="protein sequence ID" value="NMG18226.1"/>
    <property type="molecule type" value="Genomic_DNA"/>
</dbReference>
<sequence>MRSIHPVINIIKKKFSSQFIRNVGWLSISEIIYRVLRLGLVVIIARFLSRHDYGLGAIVMTVREFSITFADVGIAAKIIQAEEEELEDLCNSAYWLSWVVFLSLFLIQSIAAFPIAWFYKSPNLILPIIVSGLAYLIWPLSTIQKTLIQRENRLKVIAITNSLQNLTGSILSAIFAVSGMGVWSLVLPPILAAPMEPLIYYRAHPWRLNTGFTTKNWGQILKFGKNLLGVSLLRTLRNNLDYLLVGRFVVNPGDPEYGIQELGLYFFGFNAGLGISLSFINAINSAILPHLCAVRSELSELKKSYFNSLKTIRATIVPFVILQSSLAHIYVPIVFGKKWQPAIPIVVLICLSAIPRPFADAASQLLIAVGKPHLDLHWNVLFTILFSIAILIGVNLQVLGVDTSVLSVHLGEHWQIIVVAISVLLVHLVFLPLFTLWATRYVFPKSKKNEALL</sequence>
<evidence type="ECO:0000313" key="9">
    <source>
        <dbReference type="Proteomes" id="UP000718564"/>
    </source>
</evidence>
<dbReference type="PANTHER" id="PTHR30250">
    <property type="entry name" value="PST FAMILY PREDICTED COLANIC ACID TRANSPORTER"/>
    <property type="match status" value="1"/>
</dbReference>
<feature type="transmembrane region" description="Helical" evidence="7">
    <location>
        <begin position="413"/>
        <end position="438"/>
    </location>
</feature>
<feature type="transmembrane region" description="Helical" evidence="7">
    <location>
        <begin position="163"/>
        <end position="186"/>
    </location>
</feature>
<feature type="transmembrane region" description="Helical" evidence="7">
    <location>
        <begin position="264"/>
        <end position="293"/>
    </location>
</feature>
<evidence type="ECO:0000256" key="6">
    <source>
        <dbReference type="ARBA" id="ARBA00023136"/>
    </source>
</evidence>
<feature type="transmembrane region" description="Helical" evidence="7">
    <location>
        <begin position="95"/>
        <end position="118"/>
    </location>
</feature>
<proteinExistence type="inferred from homology"/>
<evidence type="ECO:0000256" key="4">
    <source>
        <dbReference type="ARBA" id="ARBA00022692"/>
    </source>
</evidence>
<evidence type="ECO:0000256" key="1">
    <source>
        <dbReference type="ARBA" id="ARBA00004651"/>
    </source>
</evidence>
<evidence type="ECO:0000313" key="8">
    <source>
        <dbReference type="EMBL" id="NMG18226.1"/>
    </source>
</evidence>
<feature type="transmembrane region" description="Helical" evidence="7">
    <location>
        <begin position="124"/>
        <end position="143"/>
    </location>
</feature>
<dbReference type="CDD" id="cd13127">
    <property type="entry name" value="MATE_tuaB_like"/>
    <property type="match status" value="1"/>
</dbReference>
<evidence type="ECO:0000256" key="2">
    <source>
        <dbReference type="ARBA" id="ARBA00007430"/>
    </source>
</evidence>
<keyword evidence="9" id="KW-1185">Reference proteome</keyword>
<evidence type="ECO:0000256" key="5">
    <source>
        <dbReference type="ARBA" id="ARBA00022989"/>
    </source>
</evidence>
<keyword evidence="6 7" id="KW-0472">Membrane</keyword>
<reference evidence="8 9" key="1">
    <citation type="submission" date="2018-06" db="EMBL/GenBank/DDBJ databases">
        <title>Comparative genomics of Brasilonema spp. strains.</title>
        <authorList>
            <person name="Alvarenga D.O."/>
            <person name="Fiore M.F."/>
            <person name="Varani A.M."/>
        </authorList>
    </citation>
    <scope>NUCLEOTIDE SEQUENCE [LARGE SCALE GENOMIC DNA]</scope>
    <source>
        <strain evidence="8 9">SPC951</strain>
    </source>
</reference>
<feature type="transmembrane region" description="Helical" evidence="7">
    <location>
        <begin position="341"/>
        <end position="359"/>
    </location>
</feature>
<evidence type="ECO:0000256" key="7">
    <source>
        <dbReference type="SAM" id="Phobius"/>
    </source>
</evidence>
<gene>
    <name evidence="8" type="ORF">DP116_01690</name>
</gene>
<dbReference type="Proteomes" id="UP000718564">
    <property type="component" value="Unassembled WGS sequence"/>
</dbReference>
<feature type="transmembrane region" description="Helical" evidence="7">
    <location>
        <begin position="314"/>
        <end position="335"/>
    </location>
</feature>
<keyword evidence="5 7" id="KW-1133">Transmembrane helix</keyword>
<keyword evidence="4 7" id="KW-0812">Transmembrane</keyword>
<protein>
    <submittedName>
        <fullName evidence="8">Lipopolysaccharide biosynthesis protein</fullName>
    </submittedName>
</protein>
<accession>A0ABX1P3C5</accession>
<keyword evidence="3" id="KW-1003">Cell membrane</keyword>
<dbReference type="Pfam" id="PF13440">
    <property type="entry name" value="Polysacc_synt_3"/>
    <property type="match status" value="1"/>
</dbReference>
<organism evidence="8 9">
    <name type="scientific">Brasilonema bromeliae SPC951</name>
    <dbReference type="NCBI Taxonomy" id="385972"/>
    <lineage>
        <taxon>Bacteria</taxon>
        <taxon>Bacillati</taxon>
        <taxon>Cyanobacteriota</taxon>
        <taxon>Cyanophyceae</taxon>
        <taxon>Nostocales</taxon>
        <taxon>Scytonemataceae</taxon>
        <taxon>Brasilonema</taxon>
        <taxon>Bromeliae group (in: Brasilonema)</taxon>
    </lineage>
</organism>
<name>A0ABX1P3C5_9CYAN</name>
<dbReference type="InterPro" id="IPR050833">
    <property type="entry name" value="Poly_Biosynth_Transport"/>
</dbReference>
<comment type="caution">
    <text evidence="8">The sequence shown here is derived from an EMBL/GenBank/DDBJ whole genome shotgun (WGS) entry which is preliminary data.</text>
</comment>
<evidence type="ECO:0000256" key="3">
    <source>
        <dbReference type="ARBA" id="ARBA00022475"/>
    </source>
</evidence>
<comment type="similarity">
    <text evidence="2">Belongs to the polysaccharide synthase family.</text>
</comment>
<comment type="subcellular location">
    <subcellularLocation>
        <location evidence="1">Cell membrane</location>
        <topology evidence="1">Multi-pass membrane protein</topology>
    </subcellularLocation>
</comment>